<dbReference type="GO" id="GO:0003723">
    <property type="term" value="F:RNA binding"/>
    <property type="evidence" value="ECO:0007669"/>
    <property type="project" value="InterPro"/>
</dbReference>
<protein>
    <recommendedName>
        <fullName evidence="10">WD repeat-containing protein 75 second beta-propeller domain-containing protein</fullName>
    </recommendedName>
</protein>
<dbReference type="PROSITE" id="PS50082">
    <property type="entry name" value="WD_REPEATS_2"/>
    <property type="match status" value="3"/>
</dbReference>
<dbReference type="InterPro" id="IPR057644">
    <property type="entry name" value="Beta-prop_WDR75_2nd"/>
</dbReference>
<keyword evidence="3" id="KW-0698">rRNA processing</keyword>
<dbReference type="GO" id="GO:0032040">
    <property type="term" value="C:small-subunit processome"/>
    <property type="evidence" value="ECO:0007669"/>
    <property type="project" value="InterPro"/>
</dbReference>
<keyword evidence="5" id="KW-0677">Repeat</keyword>
<sequence length="957" mass="105845">MEVGTSQMATTENSSAPLIPRKPRHKHLKRLQKGKEKEQETLEVTHTPQSKPTEPSSSKPPLEDDDNIKKSASWSWALLTDSSVSSRPPLFTKDYSSSTGPSSSQDVGHSAEITSILINPQNTFQLISSSLDGCIKIWDYLEAVLLSTFNFKQPITHMCAHDRQPNYVFITTTSFDSVKSHEDNNNQEISKVYRILLRPTKVTADLPVQTPVEKLKIGKVRNPTGLAVSPSGEWLVAIGGPKAYVCPMSSLQAGFTKFISNEPLTCLAFHPTQEYFATGDKKGQIRLWYCLDSSLVASSKNVDNDKEKHAQTTMLHWHAHAVSSLAFSSNGAYLLSGGEEAVLVVWQLHTGKKEYVPRVGSPIVSIAVACHENGEEEYLLALLDGTLATIGSTSLRISKSFASLKHDSTLWGTGPAPLAIHTLTSTVILPSSHPSSLLVHSPSTSTAVAELEISPTNRVSRRDDKQILPLRVERVVISHNGQWMATVDGRPDTADFAREVYLKFWRWDAASSTWNLNSRIDRPHGAQVVSGMEFIPSYAGAGPYLVTCGGDRNVKTWRIKSITSKAGQEEFWVCRSTFGYRSKMPSNIVGSPDGSLIAVSYDLYAVLYDTASNRIRSTLTCPDLRDVWHMAFIGESGQYFVITDNRMVHVWDLVASTVRWQYLVPHTIYSVIPHPKEDSFVVLFADQDQLTCIYKFMASSSSIKFSRTLPFKLKKVLWYPFGVTRKDFSLVGITYDWTAVVFGDRVNINQGEGASANGIGGDIVPQRRSLFQDMFGATAFDDLLSQAPLPASTPVAGVHHDSVSKTSNIFNVSSYQLSPMSTLYPSILENLLKERVFEPVTEKDGEEVDRPDDGDVQMADEHVPETTRTPERINSSQEIEELVELFKGEAFCASKSAISSYKHLNGNGSVKGTNGVNHVTQKSSTPHKMVNGKHHVEEEIDEVETPASIGKKRKKKT</sequence>
<dbReference type="PANTHER" id="PTHR44215">
    <property type="entry name" value="WD REPEAT-CONTAINING PROTEIN 75"/>
    <property type="match status" value="1"/>
</dbReference>
<feature type="repeat" description="WD" evidence="8">
    <location>
        <begin position="315"/>
        <end position="356"/>
    </location>
</feature>
<gene>
    <name evidence="11" type="ORF">Clacol_004122</name>
</gene>
<dbReference type="PANTHER" id="PTHR44215:SF1">
    <property type="entry name" value="WD REPEAT-CONTAINING PROTEIN 75"/>
    <property type="match status" value="1"/>
</dbReference>
<evidence type="ECO:0000256" key="2">
    <source>
        <dbReference type="ARBA" id="ARBA00022517"/>
    </source>
</evidence>
<reference evidence="11" key="1">
    <citation type="submission" date="2021-10" db="EMBL/GenBank/DDBJ databases">
        <title>De novo Genome Assembly of Clathrus columnatus (Basidiomycota, Fungi) Using Illumina and Nanopore Sequence Data.</title>
        <authorList>
            <person name="Ogiso-Tanaka E."/>
            <person name="Itagaki H."/>
            <person name="Hosoya T."/>
            <person name="Hosaka K."/>
        </authorList>
    </citation>
    <scope>NUCLEOTIDE SEQUENCE</scope>
    <source>
        <strain evidence="11">MO-923</strain>
    </source>
</reference>
<organism evidence="11 12">
    <name type="scientific">Clathrus columnatus</name>
    <dbReference type="NCBI Taxonomy" id="1419009"/>
    <lineage>
        <taxon>Eukaryota</taxon>
        <taxon>Fungi</taxon>
        <taxon>Dikarya</taxon>
        <taxon>Basidiomycota</taxon>
        <taxon>Agaricomycotina</taxon>
        <taxon>Agaricomycetes</taxon>
        <taxon>Phallomycetidae</taxon>
        <taxon>Phallales</taxon>
        <taxon>Clathraceae</taxon>
        <taxon>Clathrus</taxon>
    </lineage>
</organism>
<name>A0AAV5AB97_9AGAM</name>
<dbReference type="SMART" id="SM00320">
    <property type="entry name" value="WD40"/>
    <property type="match status" value="5"/>
</dbReference>
<keyword evidence="7" id="KW-0539">Nucleus</keyword>
<comment type="caution">
    <text evidence="11">The sequence shown here is derived from an EMBL/GenBank/DDBJ whole genome shotgun (WGS) entry which is preliminary data.</text>
</comment>
<evidence type="ECO:0000256" key="7">
    <source>
        <dbReference type="ARBA" id="ARBA00023242"/>
    </source>
</evidence>
<keyword evidence="4 8" id="KW-0853">WD repeat</keyword>
<evidence type="ECO:0000256" key="1">
    <source>
        <dbReference type="ARBA" id="ARBA00004604"/>
    </source>
</evidence>
<feature type="repeat" description="WD" evidence="8">
    <location>
        <begin position="106"/>
        <end position="148"/>
    </location>
</feature>
<dbReference type="Gene3D" id="2.130.10.10">
    <property type="entry name" value="YVTN repeat-like/Quinoprotein amine dehydrogenase"/>
    <property type="match status" value="3"/>
</dbReference>
<proteinExistence type="predicted"/>
<dbReference type="InterPro" id="IPR001680">
    <property type="entry name" value="WD40_rpt"/>
</dbReference>
<dbReference type="Pfam" id="PF23769">
    <property type="entry name" value="Beta-prop_WDR75_2nd"/>
    <property type="match status" value="1"/>
</dbReference>
<evidence type="ECO:0000313" key="11">
    <source>
        <dbReference type="EMBL" id="GJJ09898.1"/>
    </source>
</evidence>
<dbReference type="GO" id="GO:0006364">
    <property type="term" value="P:rRNA processing"/>
    <property type="evidence" value="ECO:0007669"/>
    <property type="project" value="UniProtKB-KW"/>
</dbReference>
<evidence type="ECO:0000256" key="4">
    <source>
        <dbReference type="ARBA" id="ARBA00022574"/>
    </source>
</evidence>
<feature type="domain" description="WD repeat-containing protein 75 second beta-propeller" evidence="10">
    <location>
        <begin position="434"/>
        <end position="694"/>
    </location>
</feature>
<keyword evidence="2" id="KW-0690">Ribosome biogenesis</keyword>
<feature type="region of interest" description="Disordered" evidence="9">
    <location>
        <begin position="1"/>
        <end position="66"/>
    </location>
</feature>
<dbReference type="InterPro" id="IPR053826">
    <property type="entry name" value="WDR75"/>
</dbReference>
<dbReference type="AlphaFoldDB" id="A0AAV5AB97"/>
<dbReference type="Pfam" id="PF23869">
    <property type="entry name" value="Beta-prop_WDR75_1st"/>
    <property type="match status" value="1"/>
</dbReference>
<dbReference type="EMBL" id="BPWL01000004">
    <property type="protein sequence ID" value="GJJ09898.1"/>
    <property type="molecule type" value="Genomic_DNA"/>
</dbReference>
<evidence type="ECO:0000259" key="10">
    <source>
        <dbReference type="Pfam" id="PF23769"/>
    </source>
</evidence>
<feature type="region of interest" description="Disordered" evidence="9">
    <location>
        <begin position="912"/>
        <end position="957"/>
    </location>
</feature>
<dbReference type="GO" id="GO:0045943">
    <property type="term" value="P:positive regulation of transcription by RNA polymerase I"/>
    <property type="evidence" value="ECO:0007669"/>
    <property type="project" value="InterPro"/>
</dbReference>
<comment type="subcellular location">
    <subcellularLocation>
        <location evidence="1">Nucleus</location>
        <location evidence="1">Nucleolus</location>
    </subcellularLocation>
</comment>
<feature type="compositionally biased region" description="Basic residues" evidence="9">
    <location>
        <begin position="21"/>
        <end position="32"/>
    </location>
</feature>
<dbReference type="InterPro" id="IPR036322">
    <property type="entry name" value="WD40_repeat_dom_sf"/>
</dbReference>
<evidence type="ECO:0000256" key="3">
    <source>
        <dbReference type="ARBA" id="ARBA00022552"/>
    </source>
</evidence>
<evidence type="ECO:0000256" key="6">
    <source>
        <dbReference type="ARBA" id="ARBA00023163"/>
    </source>
</evidence>
<accession>A0AAV5AB97</accession>
<dbReference type="PROSITE" id="PS50294">
    <property type="entry name" value="WD_REPEATS_REGION"/>
    <property type="match status" value="2"/>
</dbReference>
<evidence type="ECO:0000256" key="9">
    <source>
        <dbReference type="SAM" id="MobiDB-lite"/>
    </source>
</evidence>
<dbReference type="GO" id="GO:2000234">
    <property type="term" value="P:positive regulation of rRNA processing"/>
    <property type="evidence" value="ECO:0007669"/>
    <property type="project" value="TreeGrafter"/>
</dbReference>
<evidence type="ECO:0000256" key="8">
    <source>
        <dbReference type="PROSITE-ProRule" id="PRU00221"/>
    </source>
</evidence>
<dbReference type="InterPro" id="IPR015943">
    <property type="entry name" value="WD40/YVTN_repeat-like_dom_sf"/>
</dbReference>
<evidence type="ECO:0000313" key="12">
    <source>
        <dbReference type="Proteomes" id="UP001050691"/>
    </source>
</evidence>
<feature type="compositionally biased region" description="Low complexity" evidence="9">
    <location>
        <begin position="47"/>
        <end position="60"/>
    </location>
</feature>
<evidence type="ECO:0000256" key="5">
    <source>
        <dbReference type="ARBA" id="ARBA00022737"/>
    </source>
</evidence>
<feature type="repeat" description="WD" evidence="8">
    <location>
        <begin position="264"/>
        <end position="288"/>
    </location>
</feature>
<feature type="compositionally biased region" description="Polar residues" evidence="9">
    <location>
        <begin position="1"/>
        <end position="16"/>
    </location>
</feature>
<dbReference type="Proteomes" id="UP001050691">
    <property type="component" value="Unassembled WGS sequence"/>
</dbReference>
<dbReference type="SUPFAM" id="SSF50978">
    <property type="entry name" value="WD40 repeat-like"/>
    <property type="match status" value="2"/>
</dbReference>
<feature type="compositionally biased region" description="Polar residues" evidence="9">
    <location>
        <begin position="912"/>
        <end position="926"/>
    </location>
</feature>
<keyword evidence="12" id="KW-1185">Reference proteome</keyword>
<keyword evidence="6" id="KW-0804">Transcription</keyword>